<evidence type="ECO:0000313" key="4">
    <source>
        <dbReference type="EMBL" id="NGY61862.1"/>
    </source>
</evidence>
<proteinExistence type="inferred from homology"/>
<keyword evidence="5" id="KW-1185">Reference proteome</keyword>
<dbReference type="Proteomes" id="UP000481360">
    <property type="component" value="Unassembled WGS sequence"/>
</dbReference>
<dbReference type="AlphaFoldDB" id="A0A7C9RVR1"/>
<evidence type="ECO:0000259" key="3">
    <source>
        <dbReference type="Pfam" id="PF07859"/>
    </source>
</evidence>
<evidence type="ECO:0000256" key="2">
    <source>
        <dbReference type="ARBA" id="ARBA00022801"/>
    </source>
</evidence>
<comment type="similarity">
    <text evidence="1">Belongs to the 'GDXG' lipolytic enzyme family.</text>
</comment>
<dbReference type="InterPro" id="IPR013094">
    <property type="entry name" value="AB_hydrolase_3"/>
</dbReference>
<reference evidence="4 5" key="1">
    <citation type="submission" date="2020-03" db="EMBL/GenBank/DDBJ databases">
        <title>Isolation and identification of active actinomycetes.</title>
        <authorList>
            <person name="Sun X."/>
        </authorList>
    </citation>
    <scope>NUCLEOTIDE SEQUENCE [LARGE SCALE GENOMIC DNA]</scope>
    <source>
        <strain evidence="4 5">NEAU-D13</strain>
    </source>
</reference>
<sequence length="347" mass="36621">MATLGARAALCLPDRVIRAIVGVPVHVEGAQLSPTAQLLIALERLVPRSAPQAVPDLVAVRRDYDIVSSVMHAGVARDVGVHDTVVTGARGPIPARVYSPPGASGPLPLLVFFHGGGFVLGSVASHDGICRFLSRHGGVRIVSVEYALAPEHPYPAGVDDAYAAFLHIVANAERFGGAGLAVGVGGDSAGGALSAVVAQRCVDDAVTKPAFNLMLYPAVDGLGEHPARQLFGRGYFIETDTIDYYRSCYSPDLERLFEPYASPLRAPDFRGLPPTCVVTAGFDPLRDEGTEYADRLSAAAVPVTHLRCDGLVHGFASFLSCDRHARRAMLNIAKELRCMAATAIMSG</sequence>
<dbReference type="RefSeq" id="WP_166048742.1">
    <property type="nucleotide sequence ID" value="NZ_JAAMPJ010000006.1"/>
</dbReference>
<evidence type="ECO:0000256" key="1">
    <source>
        <dbReference type="ARBA" id="ARBA00010515"/>
    </source>
</evidence>
<accession>A0A7C9RVR1</accession>
<dbReference type="Pfam" id="PF07859">
    <property type="entry name" value="Abhydrolase_3"/>
    <property type="match status" value="1"/>
</dbReference>
<dbReference type="PANTHER" id="PTHR48081:SF8">
    <property type="entry name" value="ALPHA_BETA HYDROLASE FOLD-3 DOMAIN-CONTAINING PROTEIN-RELATED"/>
    <property type="match status" value="1"/>
</dbReference>
<dbReference type="GO" id="GO:0016787">
    <property type="term" value="F:hydrolase activity"/>
    <property type="evidence" value="ECO:0007669"/>
    <property type="project" value="UniProtKB-KW"/>
</dbReference>
<dbReference type="PROSITE" id="PS01173">
    <property type="entry name" value="LIPASE_GDXG_HIS"/>
    <property type="match status" value="1"/>
</dbReference>
<keyword evidence="2 4" id="KW-0378">Hydrolase</keyword>
<comment type="caution">
    <text evidence="4">The sequence shown here is derived from an EMBL/GenBank/DDBJ whole genome shotgun (WGS) entry which is preliminary data.</text>
</comment>
<dbReference type="EMBL" id="JAAMPJ010000006">
    <property type="protein sequence ID" value="NGY61862.1"/>
    <property type="molecule type" value="Genomic_DNA"/>
</dbReference>
<dbReference type="SUPFAM" id="SSF53474">
    <property type="entry name" value="alpha/beta-Hydrolases"/>
    <property type="match status" value="1"/>
</dbReference>
<dbReference type="InterPro" id="IPR050300">
    <property type="entry name" value="GDXG_lipolytic_enzyme"/>
</dbReference>
<organism evidence="4 5">
    <name type="scientific">Lentzea alba</name>
    <dbReference type="NCBI Taxonomy" id="2714351"/>
    <lineage>
        <taxon>Bacteria</taxon>
        <taxon>Bacillati</taxon>
        <taxon>Actinomycetota</taxon>
        <taxon>Actinomycetes</taxon>
        <taxon>Pseudonocardiales</taxon>
        <taxon>Pseudonocardiaceae</taxon>
        <taxon>Lentzea</taxon>
    </lineage>
</organism>
<dbReference type="PROSITE" id="PS00122">
    <property type="entry name" value="CARBOXYLESTERASE_B_1"/>
    <property type="match status" value="1"/>
</dbReference>
<dbReference type="Gene3D" id="3.40.50.1820">
    <property type="entry name" value="alpha/beta hydrolase"/>
    <property type="match status" value="1"/>
</dbReference>
<dbReference type="PANTHER" id="PTHR48081">
    <property type="entry name" value="AB HYDROLASE SUPERFAMILY PROTEIN C4A8.06C"/>
    <property type="match status" value="1"/>
</dbReference>
<protein>
    <submittedName>
        <fullName evidence="4">Alpha/beta hydrolase</fullName>
    </submittedName>
</protein>
<name>A0A7C9RVR1_9PSEU</name>
<dbReference type="InterPro" id="IPR029058">
    <property type="entry name" value="AB_hydrolase_fold"/>
</dbReference>
<dbReference type="InterPro" id="IPR019826">
    <property type="entry name" value="Carboxylesterase_B_AS"/>
</dbReference>
<dbReference type="InterPro" id="IPR002168">
    <property type="entry name" value="Lipase_GDXG_HIS_AS"/>
</dbReference>
<gene>
    <name evidence="4" type="ORF">G7043_23320</name>
</gene>
<feature type="domain" description="Alpha/beta hydrolase fold-3" evidence="3">
    <location>
        <begin position="110"/>
        <end position="316"/>
    </location>
</feature>
<evidence type="ECO:0000313" key="5">
    <source>
        <dbReference type="Proteomes" id="UP000481360"/>
    </source>
</evidence>